<accession>B0N055</accession>
<protein>
    <submittedName>
        <fullName evidence="1">Uncharacterized protein</fullName>
    </submittedName>
</protein>
<evidence type="ECO:0000313" key="1">
    <source>
        <dbReference type="EMBL" id="EDS03242.1"/>
    </source>
</evidence>
<dbReference type="HOGENOM" id="CLU_2566273_0_0_10"/>
<evidence type="ECO:0000313" key="2">
    <source>
        <dbReference type="Proteomes" id="UP000005819"/>
    </source>
</evidence>
<gene>
    <name evidence="1" type="ORF">ALIPUT_02783</name>
</gene>
<name>B0N055_9BACT</name>
<organism evidence="1 2">
    <name type="scientific">Alistipes putredinis DSM 17216</name>
    <dbReference type="NCBI Taxonomy" id="445970"/>
    <lineage>
        <taxon>Bacteria</taxon>
        <taxon>Pseudomonadati</taxon>
        <taxon>Bacteroidota</taxon>
        <taxon>Bacteroidia</taxon>
        <taxon>Bacteroidales</taxon>
        <taxon>Rikenellaceae</taxon>
        <taxon>Alistipes</taxon>
    </lineage>
</organism>
<dbReference type="Proteomes" id="UP000005819">
    <property type="component" value="Unassembled WGS sequence"/>
</dbReference>
<dbReference type="EMBL" id="ABFK02000020">
    <property type="protein sequence ID" value="EDS03242.1"/>
    <property type="molecule type" value="Genomic_DNA"/>
</dbReference>
<dbReference type="AlphaFoldDB" id="B0N055"/>
<keyword evidence="2" id="KW-1185">Reference proteome</keyword>
<proteinExistence type="predicted"/>
<reference evidence="1" key="1">
    <citation type="submission" date="2007-10" db="EMBL/GenBank/DDBJ databases">
        <authorList>
            <person name="Fulton L."/>
            <person name="Clifton S."/>
            <person name="Fulton B."/>
            <person name="Xu J."/>
            <person name="Minx P."/>
            <person name="Pepin K.H."/>
            <person name="Johnson M."/>
            <person name="Thiruvilangam P."/>
            <person name="Bhonagiri V."/>
            <person name="Nash W.E."/>
            <person name="Mardis E.R."/>
            <person name="Wilson R.K."/>
        </authorList>
    </citation>
    <scope>NUCLEOTIDE SEQUENCE [LARGE SCALE GENOMIC DNA]</scope>
    <source>
        <strain evidence="1">DSM 17216</strain>
    </source>
</reference>
<sequence length="81" mass="9107">MYWPHSPGRHSAPIPDESAEYAQLGPLPAENIWKRRTKPKIFLLSSFCSFGSNERDCTPVPRRSPAFGGTNLIQIRSIRPA</sequence>
<comment type="caution">
    <text evidence="1">The sequence shown here is derived from an EMBL/GenBank/DDBJ whole genome shotgun (WGS) entry which is preliminary data.</text>
</comment>
<reference evidence="1" key="2">
    <citation type="submission" date="2013-09" db="EMBL/GenBank/DDBJ databases">
        <title>Draft genome sequence of Alistipes putredinis (DSM 17216).</title>
        <authorList>
            <person name="Sudarsanam P."/>
            <person name="Ley R."/>
            <person name="Guruge J."/>
            <person name="Turnbaugh P.J."/>
            <person name="Mahowald M."/>
            <person name="Liep D."/>
            <person name="Gordon J."/>
        </authorList>
    </citation>
    <scope>NUCLEOTIDE SEQUENCE</scope>
    <source>
        <strain evidence="1">DSM 17216</strain>
    </source>
</reference>